<dbReference type="EMBL" id="BT029273">
    <property type="protein sequence ID" value="ABK30910.1"/>
    <property type="molecule type" value="mRNA"/>
</dbReference>
<proteinExistence type="evidence at transcript level"/>
<dbReference type="InterPro" id="IPR050266">
    <property type="entry name" value="AB_hydrolase_sf"/>
</dbReference>
<dbReference type="InterPro" id="IPR000073">
    <property type="entry name" value="AB_hydrolase_1"/>
</dbReference>
<protein>
    <submittedName>
        <fullName evidence="4">IP09622p</fullName>
    </submittedName>
</protein>
<reference evidence="4" key="1">
    <citation type="submission" date="2006-10" db="EMBL/GenBank/DDBJ databases">
        <authorList>
            <person name="Stapleton M."/>
            <person name="Carlson J."/>
            <person name="Frise E."/>
            <person name="Kapadia B."/>
            <person name="Park S."/>
            <person name="Wan K."/>
            <person name="Yu C."/>
            <person name="Celniker S."/>
        </authorList>
    </citation>
    <scope>NUCLEOTIDE SEQUENCE</scope>
</reference>
<dbReference type="ESTHER" id="drome-CG15821">
    <property type="family name" value="SERHL"/>
</dbReference>
<dbReference type="InterPro" id="IPR029058">
    <property type="entry name" value="AB_hydrolase_fold"/>
</dbReference>
<comment type="similarity">
    <text evidence="1">Belongs to the AB hydrolase superfamily.</text>
</comment>
<evidence type="ECO:0000259" key="3">
    <source>
        <dbReference type="Pfam" id="PF00561"/>
    </source>
</evidence>
<dbReference type="PANTHER" id="PTHR43798">
    <property type="entry name" value="MONOACYLGLYCEROL LIPASE"/>
    <property type="match status" value="1"/>
</dbReference>
<dbReference type="SUPFAM" id="SSF53474">
    <property type="entry name" value="alpha/beta-Hydrolases"/>
    <property type="match status" value="1"/>
</dbReference>
<organism evidence="4">
    <name type="scientific">Drosophila melanogaster</name>
    <name type="common">Fruit fly</name>
    <dbReference type="NCBI Taxonomy" id="7227"/>
    <lineage>
        <taxon>Eukaryota</taxon>
        <taxon>Metazoa</taxon>
        <taxon>Ecdysozoa</taxon>
        <taxon>Arthropoda</taxon>
        <taxon>Hexapoda</taxon>
        <taxon>Insecta</taxon>
        <taxon>Pterygota</taxon>
        <taxon>Neoptera</taxon>
        <taxon>Endopterygota</taxon>
        <taxon>Diptera</taxon>
        <taxon>Brachycera</taxon>
        <taxon>Muscomorpha</taxon>
        <taxon>Ephydroidea</taxon>
        <taxon>Drosophilidae</taxon>
        <taxon>Drosophila</taxon>
        <taxon>Sophophora</taxon>
    </lineage>
</organism>
<evidence type="ECO:0000256" key="2">
    <source>
        <dbReference type="ARBA" id="ARBA00022801"/>
    </source>
</evidence>
<name>A0AVV5_DROME</name>
<dbReference type="Gene3D" id="3.40.50.1820">
    <property type="entry name" value="alpha/beta hydrolase"/>
    <property type="match status" value="1"/>
</dbReference>
<dbReference type="MEROPS" id="S33.A87"/>
<dbReference type="OrthoDB" id="190201at2759"/>
<evidence type="ECO:0000256" key="1">
    <source>
        <dbReference type="ARBA" id="ARBA00008645"/>
    </source>
</evidence>
<dbReference type="ExpressionAtlas" id="A0AVV5">
    <property type="expression patterns" value="baseline and differential"/>
</dbReference>
<dbReference type="Pfam" id="PF00561">
    <property type="entry name" value="Abhydrolase_1"/>
    <property type="match status" value="1"/>
</dbReference>
<sequence>MVKAKRRLKRRLLHKLKTMLQQLPVTDCKELKIPAPWGYISGRWYGNRTERPILALHGWLDNLGTFDRLVPLLPGHVGVLCIDLPGHGRSSPLPLGIRYDVYNDVFIIPRIMKHFGWEKVSLMGHSLGAFYSFIYSTMAPDTVDMVICIDCVLMPKFDSDIALESFRRNLDQHMVQDEILASGSLREPPSYKLPKLGMAVANGTLSSVTPELAQHLLHRQVKESGLNPESFYLSIDRRIKFYNYWDIGAELAADMARGVGKKPLLIIKGSMSPFLGPHSDEAVSILAQDNPHFEFYEVENGTHHVHLEFPEECAKYMCPFIQYHRPPTGATLFQGKL</sequence>
<dbReference type="VEuPathDB" id="VectorBase:FBgn0035309"/>
<dbReference type="GO" id="GO:0016787">
    <property type="term" value="F:hydrolase activity"/>
    <property type="evidence" value="ECO:0007669"/>
    <property type="project" value="UniProtKB-KW"/>
</dbReference>
<dbReference type="PANTHER" id="PTHR43798:SF14">
    <property type="entry name" value="SERINE HYDROLASE-LIKE PROTEIN DDB_G0286239"/>
    <property type="match status" value="1"/>
</dbReference>
<feature type="domain" description="AB hydrolase-1" evidence="3">
    <location>
        <begin position="52"/>
        <end position="309"/>
    </location>
</feature>
<evidence type="ECO:0000313" key="4">
    <source>
        <dbReference type="EMBL" id="ABK30910.1"/>
    </source>
</evidence>
<keyword evidence="2" id="KW-0378">Hydrolase</keyword>
<accession>A0AVV5</accession>
<dbReference type="AlphaFoldDB" id="A0AVV5"/>